<dbReference type="SMART" id="SM00941">
    <property type="entry name" value="PYNP_C"/>
    <property type="match status" value="1"/>
</dbReference>
<dbReference type="OrthoDB" id="9763887at2"/>
<keyword evidence="5 7" id="KW-0808">Transferase</keyword>
<dbReference type="InterPro" id="IPR035902">
    <property type="entry name" value="Nuc_phospho_transferase"/>
</dbReference>
<comment type="catalytic activity">
    <reaction evidence="6 7">
        <text>thymidine + phosphate = 2-deoxy-alpha-D-ribose 1-phosphate + thymine</text>
        <dbReference type="Rhea" id="RHEA:16037"/>
        <dbReference type="ChEBI" id="CHEBI:17748"/>
        <dbReference type="ChEBI" id="CHEBI:17821"/>
        <dbReference type="ChEBI" id="CHEBI:43474"/>
        <dbReference type="ChEBI" id="CHEBI:57259"/>
        <dbReference type="EC" id="2.4.2.4"/>
    </reaction>
</comment>
<dbReference type="InterPro" id="IPR018090">
    <property type="entry name" value="Pyrmidine_PPas_bac/euk"/>
</dbReference>
<keyword evidence="10" id="KW-1185">Reference proteome</keyword>
<dbReference type="InterPro" id="IPR017459">
    <property type="entry name" value="Glycosyl_Trfase_fam3_N_dom"/>
</dbReference>
<dbReference type="Pfam" id="PF00591">
    <property type="entry name" value="Glycos_transf_3"/>
    <property type="match status" value="1"/>
</dbReference>
<feature type="domain" description="Pyrimidine nucleoside phosphorylase C-terminal" evidence="8">
    <location>
        <begin position="372"/>
        <end position="446"/>
    </location>
</feature>
<dbReference type="AlphaFoldDB" id="A0A2T1HX19"/>
<evidence type="ECO:0000313" key="10">
    <source>
        <dbReference type="Proteomes" id="UP000239772"/>
    </source>
</evidence>
<keyword evidence="4 7" id="KW-0328">Glycosyltransferase</keyword>
<dbReference type="NCBIfam" id="NF004490">
    <property type="entry name" value="PRK05820.1"/>
    <property type="match status" value="1"/>
</dbReference>
<dbReference type="InterPro" id="IPR000312">
    <property type="entry name" value="Glycosyl_Trfase_fam3"/>
</dbReference>
<dbReference type="Pfam" id="PF02885">
    <property type="entry name" value="Glycos_trans_3N"/>
    <property type="match status" value="1"/>
</dbReference>
<sequence>MPPCCPLFPGTRLRPRPLPAAIEVRVIPQEIIRRKRDGETLSAEEIGFLIRGLTSGAITEGQAAAFAMAVFFQGMTLDERVALTRAMVDSGATMVWPDLPGPALDKHSTGGVGDNVSLMLAPAVAACGGFVPMISGRGLGHTGGTLDKLDAIPAYHSQPDSELFRRVVSDVGCAIIGQTADLAPADKRLYAIRDVTATVESIPLITASILSKKLAAGLEGLVMDVKAGGGAFMPTLDDAAELAESLAEVAAGADLPTTALITAMDQPLASAAGNAVEVANAVRYLTGARRDERLHEVVVALGGEMLLLGGLAESIEDGWARIDAAIHSGQAAETFGRMVEALGGPADFVERFEAHLPSAPVVRPVQAPKAGAVTAIDTRAVGVAVVALGGGRTRPQDAIDHAVGFTDLAEIGTELPSDGVIGFVHARTEDQAEAAARALAGAYTVGGSETEPLSAVVARFAAENPGP</sequence>
<dbReference type="HAMAP" id="MF_01628">
    <property type="entry name" value="Thymid_phosp"/>
    <property type="match status" value="1"/>
</dbReference>
<dbReference type="SUPFAM" id="SSF54680">
    <property type="entry name" value="Pyrimidine nucleoside phosphorylase C-terminal domain"/>
    <property type="match status" value="1"/>
</dbReference>
<comment type="function">
    <text evidence="7">The enzymes which catalyze the reversible phosphorolysis of pyrimidine nucleosides are involved in the degradation of these compounds and in their utilization as carbon and energy sources, or in the rescue of pyrimidine bases for nucleotide synthesis.</text>
</comment>
<dbReference type="InterPro" id="IPR000053">
    <property type="entry name" value="Thymidine/pyrmidine_PPase"/>
</dbReference>
<evidence type="ECO:0000256" key="3">
    <source>
        <dbReference type="ARBA" id="ARBA00011892"/>
    </source>
</evidence>
<dbReference type="Gene3D" id="3.90.1170.30">
    <property type="entry name" value="Pyrimidine nucleoside phosphorylase-like, C-terminal domain"/>
    <property type="match status" value="1"/>
</dbReference>
<dbReference type="InterPro" id="IPR013102">
    <property type="entry name" value="PYNP_C"/>
</dbReference>
<dbReference type="NCBIfam" id="TIGR02644">
    <property type="entry name" value="Y_phosphoryl"/>
    <property type="match status" value="1"/>
</dbReference>
<protein>
    <recommendedName>
        <fullName evidence="3 7">Thymidine phosphorylase</fullName>
        <ecNumber evidence="3 7">2.4.2.4</ecNumber>
    </recommendedName>
    <alternativeName>
        <fullName evidence="7">TdRPase</fullName>
    </alternativeName>
</protein>
<dbReference type="GO" id="GO:0005829">
    <property type="term" value="C:cytosol"/>
    <property type="evidence" value="ECO:0007669"/>
    <property type="project" value="TreeGrafter"/>
</dbReference>
<comment type="similarity">
    <text evidence="1 7">Belongs to the thymidine/pyrimidine-nucleoside phosphorylase family.</text>
</comment>
<dbReference type="UniPathway" id="UPA00578">
    <property type="reaction ID" value="UER00638"/>
</dbReference>
<dbReference type="Pfam" id="PF07831">
    <property type="entry name" value="PYNP_C"/>
    <property type="match status" value="1"/>
</dbReference>
<dbReference type="EC" id="2.4.2.4" evidence="3 7"/>
<dbReference type="Gene3D" id="1.20.970.10">
    <property type="entry name" value="Transferase, Pyrimidine Nucleoside Phosphorylase, Chain C"/>
    <property type="match status" value="1"/>
</dbReference>
<evidence type="ECO:0000256" key="2">
    <source>
        <dbReference type="ARBA" id="ARBA00011738"/>
    </source>
</evidence>
<comment type="subunit">
    <text evidence="2 7">Homodimer.</text>
</comment>
<evidence type="ECO:0000259" key="8">
    <source>
        <dbReference type="SMART" id="SM00941"/>
    </source>
</evidence>
<dbReference type="GO" id="GO:0004645">
    <property type="term" value="F:1,4-alpha-oligoglucan phosphorylase activity"/>
    <property type="evidence" value="ECO:0007669"/>
    <property type="project" value="InterPro"/>
</dbReference>
<gene>
    <name evidence="7 9" type="primary">deoA</name>
    <name evidence="9" type="ORF">SLNSH_05425</name>
</gene>
<dbReference type="PIRSF" id="PIRSF000478">
    <property type="entry name" value="TP_PyNP"/>
    <property type="match status" value="1"/>
</dbReference>
<dbReference type="GO" id="GO:0046104">
    <property type="term" value="P:thymidine metabolic process"/>
    <property type="evidence" value="ECO:0007669"/>
    <property type="project" value="UniProtKB-UniRule"/>
</dbReference>
<dbReference type="InterPro" id="IPR036320">
    <property type="entry name" value="Glycosyl_Trfase_fam3_N_dom_sf"/>
</dbReference>
<accession>A0A2T1HX19</accession>
<dbReference type="GO" id="GO:0006206">
    <property type="term" value="P:pyrimidine nucleobase metabolic process"/>
    <property type="evidence" value="ECO:0007669"/>
    <property type="project" value="InterPro"/>
</dbReference>
<comment type="pathway">
    <text evidence="7">Pyrimidine metabolism; dTMP biosynthesis via salvage pathway; dTMP from thymine: step 1/2.</text>
</comment>
<evidence type="ECO:0000256" key="7">
    <source>
        <dbReference type="HAMAP-Rule" id="MF_01628"/>
    </source>
</evidence>
<dbReference type="PROSITE" id="PS00647">
    <property type="entry name" value="THYMID_PHOSPHORYLASE"/>
    <property type="match status" value="1"/>
</dbReference>
<evidence type="ECO:0000313" key="9">
    <source>
        <dbReference type="EMBL" id="PSC06236.1"/>
    </source>
</evidence>
<dbReference type="SUPFAM" id="SSF47648">
    <property type="entry name" value="Nucleoside phosphorylase/phosphoribosyltransferase N-terminal domain"/>
    <property type="match status" value="1"/>
</dbReference>
<dbReference type="InterPro" id="IPR017872">
    <property type="entry name" value="Pyrmidine_PPase_CS"/>
</dbReference>
<name>A0A2T1HX19_9HYPH</name>
<reference evidence="10" key="1">
    <citation type="submission" date="2018-03" db="EMBL/GenBank/DDBJ databases">
        <authorList>
            <person name="Sun L."/>
            <person name="Liu H."/>
            <person name="Chen W."/>
            <person name="Huang K."/>
            <person name="Liu W."/>
            <person name="Gao X."/>
        </authorList>
    </citation>
    <scope>NUCLEOTIDE SEQUENCE [LARGE SCALE GENOMIC DNA]</scope>
    <source>
        <strain evidence="10">SH9</strain>
    </source>
</reference>
<dbReference type="InterPro" id="IPR036566">
    <property type="entry name" value="PYNP-like_C_sf"/>
</dbReference>
<dbReference type="PANTHER" id="PTHR10515">
    <property type="entry name" value="THYMIDINE PHOSPHORYLASE"/>
    <property type="match status" value="1"/>
</dbReference>
<dbReference type="NCBIfam" id="TIGR02643">
    <property type="entry name" value="T_phosphoryl"/>
    <property type="match status" value="1"/>
</dbReference>
<dbReference type="GO" id="GO:0009032">
    <property type="term" value="F:thymidine phosphorylase activity"/>
    <property type="evidence" value="ECO:0007669"/>
    <property type="project" value="UniProtKB-UniRule"/>
</dbReference>
<evidence type="ECO:0000256" key="5">
    <source>
        <dbReference type="ARBA" id="ARBA00022679"/>
    </source>
</evidence>
<evidence type="ECO:0000256" key="6">
    <source>
        <dbReference type="ARBA" id="ARBA00048550"/>
    </source>
</evidence>
<dbReference type="InterPro" id="IPR013465">
    <property type="entry name" value="Thymidine_Pase"/>
</dbReference>
<dbReference type="EMBL" id="PVZS01000004">
    <property type="protein sequence ID" value="PSC06236.1"/>
    <property type="molecule type" value="Genomic_DNA"/>
</dbReference>
<proteinExistence type="inferred from homology"/>
<comment type="caution">
    <text evidence="9">The sequence shown here is derived from an EMBL/GenBank/DDBJ whole genome shotgun (WGS) entry which is preliminary data.</text>
</comment>
<dbReference type="Proteomes" id="UP000239772">
    <property type="component" value="Unassembled WGS sequence"/>
</dbReference>
<dbReference type="PANTHER" id="PTHR10515:SF0">
    <property type="entry name" value="THYMIDINE PHOSPHORYLASE"/>
    <property type="match status" value="1"/>
</dbReference>
<evidence type="ECO:0000256" key="4">
    <source>
        <dbReference type="ARBA" id="ARBA00022676"/>
    </source>
</evidence>
<dbReference type="Gene3D" id="3.40.1030.10">
    <property type="entry name" value="Nucleoside phosphorylase/phosphoribosyltransferase catalytic domain"/>
    <property type="match status" value="1"/>
</dbReference>
<organism evidence="9 10">
    <name type="scientific">Alsobacter soli</name>
    <dbReference type="NCBI Taxonomy" id="2109933"/>
    <lineage>
        <taxon>Bacteria</taxon>
        <taxon>Pseudomonadati</taxon>
        <taxon>Pseudomonadota</taxon>
        <taxon>Alphaproteobacteria</taxon>
        <taxon>Hyphomicrobiales</taxon>
        <taxon>Alsobacteraceae</taxon>
        <taxon>Alsobacter</taxon>
    </lineage>
</organism>
<dbReference type="FunFam" id="3.40.1030.10:FF:000003">
    <property type="entry name" value="Pyrimidine-nucleoside phosphorylase"/>
    <property type="match status" value="1"/>
</dbReference>
<dbReference type="SUPFAM" id="SSF52418">
    <property type="entry name" value="Nucleoside phosphorylase/phosphoribosyltransferase catalytic domain"/>
    <property type="match status" value="1"/>
</dbReference>
<evidence type="ECO:0000256" key="1">
    <source>
        <dbReference type="ARBA" id="ARBA00006915"/>
    </source>
</evidence>